<dbReference type="PROSITE" id="PS00211">
    <property type="entry name" value="ABC_TRANSPORTER_1"/>
    <property type="match status" value="2"/>
</dbReference>
<evidence type="ECO:0000256" key="2">
    <source>
        <dbReference type="ARBA" id="ARBA00022840"/>
    </source>
</evidence>
<evidence type="ECO:0000259" key="3">
    <source>
        <dbReference type="PROSITE" id="PS50893"/>
    </source>
</evidence>
<dbReference type="InterPro" id="IPR003593">
    <property type="entry name" value="AAA+_ATPase"/>
</dbReference>
<dbReference type="EMBL" id="UINC01021226">
    <property type="protein sequence ID" value="SVA88324.1"/>
    <property type="molecule type" value="Genomic_DNA"/>
</dbReference>
<protein>
    <recommendedName>
        <fullName evidence="3">ABC transporter domain-containing protein</fullName>
    </recommendedName>
</protein>
<dbReference type="PROSITE" id="PS50893">
    <property type="entry name" value="ABC_TRANSPORTER_2"/>
    <property type="match status" value="2"/>
</dbReference>
<dbReference type="PANTHER" id="PTHR43790">
    <property type="entry name" value="CARBOHYDRATE TRANSPORT ATP-BINDING PROTEIN MG119-RELATED"/>
    <property type="match status" value="1"/>
</dbReference>
<dbReference type="AlphaFoldDB" id="A0A381ZGS2"/>
<proteinExistence type="predicted"/>
<accession>A0A381ZGS2</accession>
<dbReference type="Gene3D" id="3.40.50.300">
    <property type="entry name" value="P-loop containing nucleotide triphosphate hydrolases"/>
    <property type="match status" value="2"/>
</dbReference>
<dbReference type="Pfam" id="PF00005">
    <property type="entry name" value="ABC_tran"/>
    <property type="match status" value="2"/>
</dbReference>
<dbReference type="InterPro" id="IPR017871">
    <property type="entry name" value="ABC_transporter-like_CS"/>
</dbReference>
<feature type="domain" description="ABC transporter" evidence="3">
    <location>
        <begin position="267"/>
        <end position="512"/>
    </location>
</feature>
<dbReference type="SMART" id="SM00382">
    <property type="entry name" value="AAA"/>
    <property type="match status" value="2"/>
</dbReference>
<dbReference type="InterPro" id="IPR003439">
    <property type="entry name" value="ABC_transporter-like_ATP-bd"/>
</dbReference>
<dbReference type="PANTHER" id="PTHR43790:SF4">
    <property type="entry name" value="GUANOSINE IMPORT ATP-BINDING PROTEIN NUPO"/>
    <property type="match status" value="1"/>
</dbReference>
<sequence length="518" mass="57357">MDIANSTTGEILLQARGISKGFPGVWEHLILDHIDFEVRAGEVHTLLGENGAGKTVIANILSGYYGKTAGEIKIKGQPVDLTSPRDGLAHGIAMVHQELMLVPAFTVAQNVMVGLKSANFSFPIRLVEKKLAELSERYELKVDPRARVETLSAGEQQRVEILKVLYHEPQVLLLDEPTSLLTPGEADHLFDVLRTMTDEGKGIVFITHKMREVFAVSNRVTVLKLGKTHGTQPISETNEEELTRRTFGEVVPDYMARPPVDSEEIAIQVKGLIPQTSEGQAQLPSIRLEVRKGEILGIAGVAGNGQSELIECLTGLRPVKQGEIRILGQDMTHQSPRAFIERGVAHIPEQRREIGIVEPMFVAENVILKDYRTAPFAKRGVLNRREINRHTEDIVSRFNALVPDLWRTESRILSGGNIQRLILGRETWRKPPVIIASHPTEGLDARAIRHTWELFLELRENGSAILVVSEDLDEIMSLSDRIGVIFQGAMVGMVEARSADREQLGRWMAGGTTHASAA</sequence>
<keyword evidence="2" id="KW-0067">ATP-binding</keyword>
<feature type="domain" description="ABC transporter" evidence="3">
    <location>
        <begin position="13"/>
        <end position="250"/>
    </location>
</feature>
<reference evidence="4" key="1">
    <citation type="submission" date="2018-05" db="EMBL/GenBank/DDBJ databases">
        <authorList>
            <person name="Lanie J.A."/>
            <person name="Ng W.-L."/>
            <person name="Kazmierczak K.M."/>
            <person name="Andrzejewski T.M."/>
            <person name="Davidsen T.M."/>
            <person name="Wayne K.J."/>
            <person name="Tettelin H."/>
            <person name="Glass J.I."/>
            <person name="Rusch D."/>
            <person name="Podicherti R."/>
            <person name="Tsui H.-C.T."/>
            <person name="Winkler M.E."/>
        </authorList>
    </citation>
    <scope>NUCLEOTIDE SEQUENCE</scope>
</reference>
<keyword evidence="1" id="KW-0547">Nucleotide-binding</keyword>
<dbReference type="InterPro" id="IPR050107">
    <property type="entry name" value="ABC_carbohydrate_import_ATPase"/>
</dbReference>
<gene>
    <name evidence="4" type="ORF">METZ01_LOCUS141178</name>
</gene>
<dbReference type="GO" id="GO:0016887">
    <property type="term" value="F:ATP hydrolysis activity"/>
    <property type="evidence" value="ECO:0007669"/>
    <property type="project" value="InterPro"/>
</dbReference>
<dbReference type="InterPro" id="IPR027417">
    <property type="entry name" value="P-loop_NTPase"/>
</dbReference>
<evidence type="ECO:0000256" key="1">
    <source>
        <dbReference type="ARBA" id="ARBA00022741"/>
    </source>
</evidence>
<dbReference type="GO" id="GO:0005524">
    <property type="term" value="F:ATP binding"/>
    <property type="evidence" value="ECO:0007669"/>
    <property type="project" value="UniProtKB-KW"/>
</dbReference>
<dbReference type="CDD" id="cd03215">
    <property type="entry name" value="ABC_Carb_Monos_II"/>
    <property type="match status" value="1"/>
</dbReference>
<dbReference type="CDD" id="cd03216">
    <property type="entry name" value="ABC_Carb_Monos_I"/>
    <property type="match status" value="1"/>
</dbReference>
<organism evidence="4">
    <name type="scientific">marine metagenome</name>
    <dbReference type="NCBI Taxonomy" id="408172"/>
    <lineage>
        <taxon>unclassified sequences</taxon>
        <taxon>metagenomes</taxon>
        <taxon>ecological metagenomes</taxon>
    </lineage>
</organism>
<evidence type="ECO:0000313" key="4">
    <source>
        <dbReference type="EMBL" id="SVA88324.1"/>
    </source>
</evidence>
<name>A0A381ZGS2_9ZZZZ</name>
<dbReference type="SUPFAM" id="SSF52540">
    <property type="entry name" value="P-loop containing nucleoside triphosphate hydrolases"/>
    <property type="match status" value="2"/>
</dbReference>